<dbReference type="SUPFAM" id="SSF52540">
    <property type="entry name" value="P-loop containing nucleoside triphosphate hydrolases"/>
    <property type="match status" value="1"/>
</dbReference>
<reference evidence="6 7" key="1">
    <citation type="submission" date="2024-02" db="EMBL/GenBank/DDBJ databases">
        <authorList>
            <person name="Chen Y."/>
            <person name="Shah S."/>
            <person name="Dougan E. K."/>
            <person name="Thang M."/>
            <person name="Chan C."/>
        </authorList>
    </citation>
    <scope>NUCLEOTIDE SEQUENCE [LARGE SCALE GENOMIC DNA]</scope>
</reference>
<gene>
    <name evidence="6" type="ORF">CCMP2556_LOCUS31439</name>
</gene>
<evidence type="ECO:0000256" key="2">
    <source>
        <dbReference type="ARBA" id="ARBA00022490"/>
    </source>
</evidence>
<evidence type="ECO:0000256" key="3">
    <source>
        <dbReference type="SAM" id="Coils"/>
    </source>
</evidence>
<evidence type="ECO:0000256" key="1">
    <source>
        <dbReference type="ARBA" id="ARBA00004496"/>
    </source>
</evidence>
<feature type="domain" description="CAP-Gly" evidence="5">
    <location>
        <begin position="38"/>
        <end position="80"/>
    </location>
</feature>
<dbReference type="InterPro" id="IPR036859">
    <property type="entry name" value="CAP-Gly_dom_sf"/>
</dbReference>
<protein>
    <recommendedName>
        <fullName evidence="5">CAP-Gly domain-containing protein</fullName>
    </recommendedName>
</protein>
<dbReference type="PRINTS" id="PR00195">
    <property type="entry name" value="DYNAMIN"/>
</dbReference>
<comment type="caution">
    <text evidence="6">The sequence shown here is derived from an EMBL/GenBank/DDBJ whole genome shotgun (WGS) entry which is preliminary data.</text>
</comment>
<dbReference type="InterPro" id="IPR001401">
    <property type="entry name" value="Dynamin_GTPase"/>
</dbReference>
<evidence type="ECO:0000256" key="4">
    <source>
        <dbReference type="SAM" id="MobiDB-lite"/>
    </source>
</evidence>
<dbReference type="PANTHER" id="PTHR18916">
    <property type="entry name" value="DYNACTIN 1-RELATED MICROTUBULE-BINDING"/>
    <property type="match status" value="1"/>
</dbReference>
<dbReference type="EMBL" id="CAXAMN010021851">
    <property type="protein sequence ID" value="CAK9064010.1"/>
    <property type="molecule type" value="Genomic_DNA"/>
</dbReference>
<feature type="region of interest" description="Disordered" evidence="4">
    <location>
        <begin position="1"/>
        <end position="22"/>
    </location>
</feature>
<accession>A0ABP0NNK6</accession>
<dbReference type="Gene3D" id="2.30.30.190">
    <property type="entry name" value="CAP Gly-rich-like domain"/>
    <property type="match status" value="1"/>
</dbReference>
<keyword evidence="2" id="KW-0963">Cytoplasm</keyword>
<evidence type="ECO:0000313" key="6">
    <source>
        <dbReference type="EMBL" id="CAK9064010.1"/>
    </source>
</evidence>
<dbReference type="Proteomes" id="UP001642484">
    <property type="component" value="Unassembled WGS sequence"/>
</dbReference>
<dbReference type="InterPro" id="IPR027417">
    <property type="entry name" value="P-loop_NTPase"/>
</dbReference>
<feature type="region of interest" description="Disordered" evidence="4">
    <location>
        <begin position="1191"/>
        <end position="1217"/>
    </location>
</feature>
<feature type="compositionally biased region" description="Low complexity" evidence="4">
    <location>
        <begin position="1201"/>
        <end position="1217"/>
    </location>
</feature>
<dbReference type="Pfam" id="PF01302">
    <property type="entry name" value="CAP_GLY"/>
    <property type="match status" value="1"/>
</dbReference>
<keyword evidence="3" id="KW-0175">Coiled coil</keyword>
<dbReference type="PROSITE" id="PS00845">
    <property type="entry name" value="CAP_GLY_1"/>
    <property type="match status" value="1"/>
</dbReference>
<organism evidence="6 7">
    <name type="scientific">Durusdinium trenchii</name>
    <dbReference type="NCBI Taxonomy" id="1381693"/>
    <lineage>
        <taxon>Eukaryota</taxon>
        <taxon>Sar</taxon>
        <taxon>Alveolata</taxon>
        <taxon>Dinophyceae</taxon>
        <taxon>Suessiales</taxon>
        <taxon>Symbiodiniaceae</taxon>
        <taxon>Durusdinium</taxon>
    </lineage>
</organism>
<feature type="compositionally biased region" description="Basic and acidic residues" evidence="4">
    <location>
        <begin position="99"/>
        <end position="133"/>
    </location>
</feature>
<name>A0ABP0NNK6_9DINO</name>
<dbReference type="InterPro" id="IPR045063">
    <property type="entry name" value="Dynamin_N"/>
</dbReference>
<dbReference type="InterPro" id="IPR000938">
    <property type="entry name" value="CAP-Gly_domain"/>
</dbReference>
<feature type="coiled-coil region" evidence="3">
    <location>
        <begin position="1033"/>
        <end position="1061"/>
    </location>
</feature>
<dbReference type="Pfam" id="PF00350">
    <property type="entry name" value="Dynamin_N"/>
    <property type="match status" value="1"/>
</dbReference>
<comment type="subcellular location">
    <subcellularLocation>
        <location evidence="1">Cytoplasm</location>
    </subcellularLocation>
</comment>
<dbReference type="SUPFAM" id="SSF74924">
    <property type="entry name" value="Cap-Gly domain"/>
    <property type="match status" value="1"/>
</dbReference>
<feature type="region of interest" description="Disordered" evidence="4">
    <location>
        <begin position="84"/>
        <end position="195"/>
    </location>
</feature>
<feature type="compositionally biased region" description="Acidic residues" evidence="4">
    <location>
        <begin position="171"/>
        <end position="190"/>
    </location>
</feature>
<dbReference type="Gene3D" id="3.40.50.300">
    <property type="entry name" value="P-loop containing nucleotide triphosphate hydrolases"/>
    <property type="match status" value="1"/>
</dbReference>
<dbReference type="InterPro" id="IPR022812">
    <property type="entry name" value="Dynamin"/>
</dbReference>
<keyword evidence="7" id="KW-1185">Reference proteome</keyword>
<dbReference type="SMART" id="SM01052">
    <property type="entry name" value="CAP_GLY"/>
    <property type="match status" value="1"/>
</dbReference>
<evidence type="ECO:0000259" key="5">
    <source>
        <dbReference type="PROSITE" id="PS50245"/>
    </source>
</evidence>
<dbReference type="PANTHER" id="PTHR18916:SF85">
    <property type="entry name" value="TUBULIN-FOLDING COFACTOR B"/>
    <property type="match status" value="1"/>
</dbReference>
<sequence>MAAPPVGSRVRLSAPAGEARASVRSKLVTPGGTVRFTGATDFAPGEWVGVELDEPKGKNDGSVQGKRYFTCNDKHGIFCKATFLQPEEEKPRKRKSRLARAEGKEAKAEALPELPEHPLEKDPDPAEPDEGKRAASKGASPFARHVAGADPFASDSSGSIVVKSEESQSSSEEEGEAKDQDVQEAENEEDREAREAWHGKVNDLAHRGIKLGHILGFHQSLSEGSLRGDLGQKLMPHFDAQKHTTHDVVRSAIIPVTKHTSYGSCAYATLAEGNVPCLATVMVSHHWRNLFGHLVAAVIGYALGETSYEATAQQLKEKSFEDLRQRLDRRDALQNTFWMCLFCVNQHACICGGLPSAPQRKENQTAEQLQELLESHHREVHDPVTGQEFQTCNCDTTKHWNTSALCEMDKFDSMMAKLDQEVPQVIQRKLSHVIVVDESFEVFSRIWVMAEIAKAQELELNQVAMLFPPPERLNVTSAHDPQKKRRSQVPAKAALEVARVRETLDIRNCKASRQEDVDAILASIPDVEAFNERLKEVLFNEQSGLLETWSAERCAGFFDVIDPLKDLVAVEQLTAPQVIMLGQESTGKSTLLERLTGLPIFPRNADLCTRALIKVRLRRGETRKLKLLVQDMQSQEDEPSVRLEALRSESPAQSEKFYAQHVREDPLEPSDGLCTKKLLVVELISPKAPNLDVVDCPGLVAAAALGRPENVAASTAQLVRSYAKKHRHSALFVVAVKASEQPNNSLAMRLVQEVGLERCALGVLTMTDILTGDLTDGTTRLHSTFLKHHGPRLLQLLKASNDQGGGVHLSLGYTLTALHDVCEDRGWLSLSRVDAMAQWEQRYFLQLAKQWAAANGDELDPNFLLERCSCNSLWRHIKDAVDQFVRENWLVNTMSKVRQEEQEIRRQELALGLPRALAPAHLAELRRQGDLLPGTLRSVVETEEMGRLRSESDSSSSRQIQDLFGQHMAKCLRDLLQKAWAAGGVFGEVAGELEKRLMSCLPEELPLRCPSFKSGFTGKTDAFNLPMHLEACMAKVEQQMLDAAARVKEHLKEQLQKVLKEDATPQRLGRLTRAAERVQHALWSNERHEPPEDFLPGLRELLAPLLTSARVARGERGFAVKLDREQVTQRCSLHFHRFLDEVLGELPVRALQMALPEDCWVEDCSEERMLLLGRLLKLRLVQARLTESFGEEASLRESEAPEPSASAAPAASAAAVPKSPATAATVASASVEGLRRTPEQVKAEVETWKGYLHERADEYFDSPEELEGVLTELAEKTDAGSDFLKGDADVIWRGERNEENVEAMLHIRRLHRATTSSPGGATSTASYVNRLLAALFADDQAFAELSRLPRAEPLRMRCGKQLCVNINHISLP</sequence>
<dbReference type="PROSITE" id="PS50245">
    <property type="entry name" value="CAP_GLY_2"/>
    <property type="match status" value="1"/>
</dbReference>
<proteinExistence type="predicted"/>
<dbReference type="SMART" id="SM00053">
    <property type="entry name" value="DYNc"/>
    <property type="match status" value="1"/>
</dbReference>
<evidence type="ECO:0000313" key="7">
    <source>
        <dbReference type="Proteomes" id="UP001642484"/>
    </source>
</evidence>